<dbReference type="EMBL" id="JAOYFB010000001">
    <property type="protein sequence ID" value="KAK4002658.1"/>
    <property type="molecule type" value="Genomic_DNA"/>
</dbReference>
<reference evidence="2 3" key="1">
    <citation type="journal article" date="2023" name="Nucleic Acids Res.">
        <title>The hologenome of Daphnia magna reveals possible DNA methylation and microbiome-mediated evolution of the host genome.</title>
        <authorList>
            <person name="Chaturvedi A."/>
            <person name="Li X."/>
            <person name="Dhandapani V."/>
            <person name="Marshall H."/>
            <person name="Kissane S."/>
            <person name="Cuenca-Cambronero M."/>
            <person name="Asole G."/>
            <person name="Calvet F."/>
            <person name="Ruiz-Romero M."/>
            <person name="Marangio P."/>
            <person name="Guigo R."/>
            <person name="Rago D."/>
            <person name="Mirbahai L."/>
            <person name="Eastwood N."/>
            <person name="Colbourne J.K."/>
            <person name="Zhou J."/>
            <person name="Mallon E."/>
            <person name="Orsini L."/>
        </authorList>
    </citation>
    <scope>NUCLEOTIDE SEQUENCE [LARGE SCALE GENOMIC DNA]</scope>
    <source>
        <strain evidence="2">LRV0_1</strain>
    </source>
</reference>
<dbReference type="Proteomes" id="UP001234178">
    <property type="component" value="Unassembled WGS sequence"/>
</dbReference>
<feature type="region of interest" description="Disordered" evidence="1">
    <location>
        <begin position="1"/>
        <end position="24"/>
    </location>
</feature>
<evidence type="ECO:0000313" key="2">
    <source>
        <dbReference type="EMBL" id="KAK4002658.1"/>
    </source>
</evidence>
<accession>A0ABQ9YPW3</accession>
<protein>
    <submittedName>
        <fullName evidence="2">Uncharacterized protein</fullName>
    </submittedName>
</protein>
<organism evidence="2 3">
    <name type="scientific">Daphnia magna</name>
    <dbReference type="NCBI Taxonomy" id="35525"/>
    <lineage>
        <taxon>Eukaryota</taxon>
        <taxon>Metazoa</taxon>
        <taxon>Ecdysozoa</taxon>
        <taxon>Arthropoda</taxon>
        <taxon>Crustacea</taxon>
        <taxon>Branchiopoda</taxon>
        <taxon>Diplostraca</taxon>
        <taxon>Cladocera</taxon>
        <taxon>Anomopoda</taxon>
        <taxon>Daphniidae</taxon>
        <taxon>Daphnia</taxon>
    </lineage>
</organism>
<name>A0ABQ9YPW3_9CRUS</name>
<proteinExistence type="predicted"/>
<comment type="caution">
    <text evidence="2">The sequence shown here is derived from an EMBL/GenBank/DDBJ whole genome shotgun (WGS) entry which is preliminary data.</text>
</comment>
<evidence type="ECO:0000256" key="1">
    <source>
        <dbReference type="SAM" id="MobiDB-lite"/>
    </source>
</evidence>
<evidence type="ECO:0000313" key="3">
    <source>
        <dbReference type="Proteomes" id="UP001234178"/>
    </source>
</evidence>
<keyword evidence="3" id="KW-1185">Reference proteome</keyword>
<gene>
    <name evidence="2" type="ORF">OUZ56_004470</name>
</gene>
<sequence>MVTPNQRSGNDTLDTRPSQLHTYDDETSVLNKNLTEKLARQIDVRLRRRSTTLDEIIVLTISLCMLSLDVHNN</sequence>
<feature type="compositionally biased region" description="Polar residues" evidence="1">
    <location>
        <begin position="1"/>
        <end position="21"/>
    </location>
</feature>